<feature type="compositionally biased region" description="Low complexity" evidence="1">
    <location>
        <begin position="330"/>
        <end position="339"/>
    </location>
</feature>
<dbReference type="AlphaFoldDB" id="A0AAF0J517"/>
<gene>
    <name evidence="2" type="ORF">MCUN1_000563</name>
</gene>
<feature type="compositionally biased region" description="Acidic residues" evidence="1">
    <location>
        <begin position="17"/>
        <end position="27"/>
    </location>
</feature>
<dbReference type="EMBL" id="CP119877">
    <property type="protein sequence ID" value="WFD33748.1"/>
    <property type="molecule type" value="Genomic_DNA"/>
</dbReference>
<keyword evidence="3" id="KW-1185">Reference proteome</keyword>
<accession>A0AAF0J517</accession>
<evidence type="ECO:0000313" key="2">
    <source>
        <dbReference type="EMBL" id="WFD33748.1"/>
    </source>
</evidence>
<feature type="compositionally biased region" description="Low complexity" evidence="1">
    <location>
        <begin position="275"/>
        <end position="303"/>
    </location>
</feature>
<name>A0AAF0J517_9BASI</name>
<proteinExistence type="predicted"/>
<evidence type="ECO:0000313" key="3">
    <source>
        <dbReference type="Proteomes" id="UP001219933"/>
    </source>
</evidence>
<feature type="region of interest" description="Disordered" evidence="1">
    <location>
        <begin position="1"/>
        <end position="164"/>
    </location>
</feature>
<feature type="region of interest" description="Disordered" evidence="1">
    <location>
        <begin position="176"/>
        <end position="197"/>
    </location>
</feature>
<feature type="region of interest" description="Disordered" evidence="1">
    <location>
        <begin position="263"/>
        <end position="349"/>
    </location>
</feature>
<protein>
    <submittedName>
        <fullName evidence="2">Uncharacterized protein</fullName>
    </submittedName>
</protein>
<sequence>MAPRADRRARPKKLVFDEEDEVEELIGDEPSTLVDDDHIDAGEDEEDEDDEDDDEINIYAPVPNDDQDDSGSEVEEVSMAATRRQERQRISQAQQSRHKAHAERSAKQQRKQSAKPKKPAKRVSDSAIGADDAVGDDAAGDAIDEADVDDDNDDDDAPAAGRLDPALFASAFARQDASAREALKPKRTRRRAAKTVGNEKIVKAGGNTIIRTFDEEPAEQSEDAPLQYNALSRAVSMPSSKAQGLKKRKLGLAKGDIRATAIDASRPKPAKARVAPSDDPLGLGDPALLPGGELFGFSSTKSSKASRTRKRPSARGKVRRDLGPRGAGGRVRAPTGARTFGPAINFSTR</sequence>
<feature type="compositionally biased region" description="Basic residues" evidence="1">
    <location>
        <begin position="96"/>
        <end position="121"/>
    </location>
</feature>
<feature type="compositionally biased region" description="Acidic residues" evidence="1">
    <location>
        <begin position="65"/>
        <end position="76"/>
    </location>
</feature>
<organism evidence="2 3">
    <name type="scientific">Malassezia cuniculi</name>
    <dbReference type="NCBI Taxonomy" id="948313"/>
    <lineage>
        <taxon>Eukaryota</taxon>
        <taxon>Fungi</taxon>
        <taxon>Dikarya</taxon>
        <taxon>Basidiomycota</taxon>
        <taxon>Ustilaginomycotina</taxon>
        <taxon>Malasseziomycetes</taxon>
        <taxon>Malasseziales</taxon>
        <taxon>Malasseziaceae</taxon>
        <taxon>Malassezia</taxon>
    </lineage>
</organism>
<feature type="compositionally biased region" description="Acidic residues" evidence="1">
    <location>
        <begin position="42"/>
        <end position="56"/>
    </location>
</feature>
<reference evidence="2" key="1">
    <citation type="submission" date="2023-03" db="EMBL/GenBank/DDBJ databases">
        <title>Mating type loci evolution in Malassezia.</title>
        <authorList>
            <person name="Coelho M.A."/>
        </authorList>
    </citation>
    <scope>NUCLEOTIDE SEQUENCE</scope>
    <source>
        <strain evidence="2">CBS 11721</strain>
    </source>
</reference>
<evidence type="ECO:0000256" key="1">
    <source>
        <dbReference type="SAM" id="MobiDB-lite"/>
    </source>
</evidence>
<feature type="compositionally biased region" description="Basic residues" evidence="1">
    <location>
        <begin position="304"/>
        <end position="318"/>
    </location>
</feature>
<feature type="compositionally biased region" description="Acidic residues" evidence="1">
    <location>
        <begin position="133"/>
        <end position="157"/>
    </location>
</feature>
<dbReference type="Proteomes" id="UP001219933">
    <property type="component" value="Chromosome 1"/>
</dbReference>